<dbReference type="OrthoDB" id="10010129at2759"/>
<evidence type="ECO:0000313" key="1">
    <source>
        <dbReference type="EMBL" id="CAB3228053.1"/>
    </source>
</evidence>
<evidence type="ECO:0000313" key="2">
    <source>
        <dbReference type="Proteomes" id="UP000494256"/>
    </source>
</evidence>
<organism evidence="1 2">
    <name type="scientific">Arctia plantaginis</name>
    <name type="common">Wood tiger moth</name>
    <name type="synonym">Phalaena plantaginis</name>
    <dbReference type="NCBI Taxonomy" id="874455"/>
    <lineage>
        <taxon>Eukaryota</taxon>
        <taxon>Metazoa</taxon>
        <taxon>Ecdysozoa</taxon>
        <taxon>Arthropoda</taxon>
        <taxon>Hexapoda</taxon>
        <taxon>Insecta</taxon>
        <taxon>Pterygota</taxon>
        <taxon>Neoptera</taxon>
        <taxon>Endopterygota</taxon>
        <taxon>Lepidoptera</taxon>
        <taxon>Glossata</taxon>
        <taxon>Ditrysia</taxon>
        <taxon>Noctuoidea</taxon>
        <taxon>Erebidae</taxon>
        <taxon>Arctiinae</taxon>
        <taxon>Arctia</taxon>
    </lineage>
</organism>
<reference evidence="1 2" key="1">
    <citation type="submission" date="2020-04" db="EMBL/GenBank/DDBJ databases">
        <authorList>
            <person name="Wallbank WR R."/>
            <person name="Pardo Diaz C."/>
            <person name="Kozak K."/>
            <person name="Martin S."/>
            <person name="Jiggins C."/>
            <person name="Moest M."/>
            <person name="Warren A I."/>
            <person name="Byers J.R.P. K."/>
            <person name="Montejo-Kovacevich G."/>
            <person name="Yen C E."/>
        </authorList>
    </citation>
    <scope>NUCLEOTIDE SEQUENCE [LARGE SCALE GENOMIC DNA]</scope>
</reference>
<name>A0A8S0Z716_ARCPL</name>
<protein>
    <submittedName>
        <fullName evidence="1">Uncharacterized protein</fullName>
    </submittedName>
</protein>
<gene>
    <name evidence="1" type="ORF">APLA_LOCUS3329</name>
</gene>
<accession>A0A8S0Z716</accession>
<proteinExistence type="predicted"/>
<comment type="caution">
    <text evidence="1">The sequence shown here is derived from an EMBL/GenBank/DDBJ whole genome shotgun (WGS) entry which is preliminary data.</text>
</comment>
<dbReference type="Proteomes" id="UP000494256">
    <property type="component" value="Unassembled WGS sequence"/>
</dbReference>
<sequence length="69" mass="8170">MELTDLIEHGNIQVNNVWYLGTVWNKRGCVSNMYGWICGYPPPRTRCLALRGRCSRTESNFWLSETRYR</sequence>
<dbReference type="EMBL" id="CADEBD010000280">
    <property type="protein sequence ID" value="CAB3228053.1"/>
    <property type="molecule type" value="Genomic_DNA"/>
</dbReference>
<dbReference type="AlphaFoldDB" id="A0A8S0Z716"/>